<reference evidence="15" key="1">
    <citation type="submission" date="2021-11" db="EMBL/GenBank/DDBJ databases">
        <authorList>
            <person name="Herlambang A."/>
            <person name="Guo Y."/>
            <person name="Takashima Y."/>
            <person name="Nishizawa T."/>
        </authorList>
    </citation>
    <scope>NUCLEOTIDE SEQUENCE</scope>
    <source>
        <strain evidence="15">E1425</strain>
    </source>
</reference>
<evidence type="ECO:0000313" key="15">
    <source>
        <dbReference type="EMBL" id="GJJ71370.1"/>
    </source>
</evidence>
<dbReference type="PROSITE" id="PS50001">
    <property type="entry name" value="SH2"/>
    <property type="match status" value="1"/>
</dbReference>
<keyword evidence="15" id="KW-0648">Protein biosynthesis</keyword>
<dbReference type="InterPro" id="IPR006641">
    <property type="entry name" value="YqgF/RNaseH-like_dom"/>
</dbReference>
<accession>A0A9P3H791</accession>
<comment type="function">
    <text evidence="9">Histone H3-H4 chaperone that plays a role in maintenance of chromatin structure during RNA polymerase II transcription elongation thereby repressing transcription initiation from cryptic promoters. Mediates the reassembly of nucleosomes onto the promoters of at least a selected set of genes during repression; the nucleosome reassembly is essential for transcriptional repression. Essential for viability.</text>
</comment>
<evidence type="ECO:0000256" key="10">
    <source>
        <dbReference type="PIRNR" id="PIRNR036947"/>
    </source>
</evidence>
<dbReference type="InterPro" id="IPR055179">
    <property type="entry name" value="Tex-like_central_region"/>
</dbReference>
<feature type="region of interest" description="Disordered" evidence="12">
    <location>
        <begin position="1"/>
        <end position="181"/>
    </location>
</feature>
<feature type="domain" description="SH2" evidence="13">
    <location>
        <begin position="1148"/>
        <end position="1246"/>
    </location>
</feature>
<evidence type="ECO:0000313" key="16">
    <source>
        <dbReference type="Proteomes" id="UP000827284"/>
    </source>
</evidence>
<feature type="compositionally biased region" description="Low complexity" evidence="12">
    <location>
        <begin position="1339"/>
        <end position="1354"/>
    </location>
</feature>
<feature type="compositionally biased region" description="Basic and acidic residues" evidence="12">
    <location>
        <begin position="118"/>
        <end position="130"/>
    </location>
</feature>
<dbReference type="InterPro" id="IPR036860">
    <property type="entry name" value="SH2_dom_sf"/>
</dbReference>
<dbReference type="GO" id="GO:0005694">
    <property type="term" value="C:chromosome"/>
    <property type="evidence" value="ECO:0007669"/>
    <property type="project" value="UniProtKB-SubCell"/>
</dbReference>
<dbReference type="InterPro" id="IPR032706">
    <property type="entry name" value="Spt6_HHH"/>
</dbReference>
<dbReference type="InterPro" id="IPR003029">
    <property type="entry name" value="S1_domain"/>
</dbReference>
<evidence type="ECO:0000256" key="3">
    <source>
        <dbReference type="ARBA" id="ARBA00009253"/>
    </source>
</evidence>
<dbReference type="InterPro" id="IPR010994">
    <property type="entry name" value="RuvA_2-like"/>
</dbReference>
<feature type="compositionally biased region" description="Basic and acidic residues" evidence="12">
    <location>
        <begin position="163"/>
        <end position="174"/>
    </location>
</feature>
<feature type="compositionally biased region" description="Acidic residues" evidence="12">
    <location>
        <begin position="46"/>
        <end position="58"/>
    </location>
</feature>
<evidence type="ECO:0000256" key="11">
    <source>
        <dbReference type="PROSITE-ProRule" id="PRU00191"/>
    </source>
</evidence>
<feature type="compositionally biased region" description="Basic residues" evidence="12">
    <location>
        <begin position="63"/>
        <end position="72"/>
    </location>
</feature>
<dbReference type="InterPro" id="IPR028088">
    <property type="entry name" value="Spt6_HTH_DNA-bd_dom"/>
</dbReference>
<dbReference type="SMART" id="SM00316">
    <property type="entry name" value="S1"/>
    <property type="match status" value="1"/>
</dbReference>
<dbReference type="InterPro" id="IPR000980">
    <property type="entry name" value="SH2"/>
</dbReference>
<dbReference type="Gene3D" id="2.40.50.140">
    <property type="entry name" value="Nucleic acid-binding proteins"/>
    <property type="match status" value="1"/>
</dbReference>
<dbReference type="Gene3D" id="1.10.10.650">
    <property type="entry name" value="RuvA domain 2-like"/>
    <property type="match status" value="1"/>
</dbReference>
<dbReference type="SUPFAM" id="SSF158832">
    <property type="entry name" value="Tex N-terminal region-like"/>
    <property type="match status" value="1"/>
</dbReference>
<dbReference type="Gene3D" id="1.10.10.2740">
    <property type="entry name" value="Spt6, Death-like domain"/>
    <property type="match status" value="1"/>
</dbReference>
<dbReference type="Pfam" id="PF14632">
    <property type="entry name" value="SPT6_acidic"/>
    <property type="match status" value="1"/>
</dbReference>
<dbReference type="Gene3D" id="3.30.505.10">
    <property type="entry name" value="SH2 domain"/>
    <property type="match status" value="2"/>
</dbReference>
<sequence>MSDDERRNSSDEEGEDVGFDDSDRDDSEEEEEDDEEEIKRVRDGFIVDDDEEEDDEDEGIVRRTSKKKKRRKETIESDVDEEDLALMEENTGVKIQRPEKFKRLKKRRQEEDEDEDMSGPKHDALQKIFDDPEDDEGLDDRGGYDDEMDRFIDDDEDEDEDIDDRHRDRREKAPVKPRARRAPIEGLSEEVWGEWYEVFGDGGDYAYALGKENGDDTYYDQKPEPRLKDVFEPGVLAERMMTDMDEIIRAKDVPERMQLRRGIQADRVLTDDEIEEEAYWVTTQMNHHRKGVDQQHFLDVNVKYVLKFMSQELLEVPFIETHRRDYFTNVAGQKLTELLSRDDLWYIYDMDLKFRSFLERRETLKALVEKLNLNDSYLSEHIERVTKLEELGDIFDYVNLRFAKQIDKAKAFKRPGSGGTYDLAKREQLAGFIKLLDVDAPKFGKCLEESRNINFPDDPQADPKVAAQDYVTDTGGFNSPDRVITMAMSMCSQEIAVDPVVRKQIRSKFDNSACVTVTPTEKGAGVIDELHPYYPFKRLNQKYVRDFHDGQFLQILQAQSEGLVKFEIKIPNEAEYLKSVSDYMLSDGTSETTEKWNDLRRKIVTSALKDQVLVLLERSMTEQLRSQAEEWVAKKCQVALEEKLNVAPYMPRNVKFDRDYSPRVVAISHGPGTAKDAIQVAFVDDKGKFADHKKIDSLRDPKSQKDLLDFLDNRRPDVVVVGGFTVMTRRLLEQVEKVAADLRELRGDDLSVVMINDEVARLYQNSKRAAEDHPEANPLTRYCISLARLVQNPMNEYAALGRDLISIRQHPLQHLVGEDRLRELLDRALINIINAVGIDFNAVVESPYKAHMLKFICGLGPRKAQSLIKSIEADQHNGSLDKRGDLVIRKLLTWNIFMNCCSFLRVHTNYGGDVLDETRIHSEDYNLARKMAADALEIDEEGLEEYENASQHVEELMKDDGAEKLNELLLEDYAHQLEMIQHKPKRMTLETIKVELQHPFKDPRRPFERASADQIFTMLTGETDQTLRAGFIVPALVTRIRDKNAMLRLDCGVDAMLAIQNIADSKIGAISDILSEGQTLQVKILRLEKEKFFADCTCKESELRHGDLQERMLPPDRMFDQYEEDRARNQINTKVKKQNFVARKINHPLFKNMMSEEATKFLADKSRGDLVIRPSTKGVDHLTVTVKIADDLYKHYDILEMDKKDDVSLGKILKIDNTKYSDLDELLVSHIEAILSKTDTLMHSPKYKENAEELRSFLETQTKAKPGSAVYGFTLDRKYAGYFLLVFKLGAKAPIVEWSIKVFPDHYVLKGPTSKDCDDVIALSDSFKEMMMQKNRPKPAAASVPAATSAAPVANNRPHYNSYHHTPSSHGAGAYGHHPSTNSSMGSHHYVPHHAQPVAAHHLGGHQAVPPMHQSTSSSGAPWGTPWGGASWSGAPNAGGPMGGPSGGHMTGPHHHGGGGYSSHGDSRHGGAHGGPHSGAHDAYGSRPSRAPPTPRRYMPPQGQAHPQQPYY</sequence>
<dbReference type="GO" id="GO:0031491">
    <property type="term" value="F:nucleosome binding"/>
    <property type="evidence" value="ECO:0007669"/>
    <property type="project" value="TreeGrafter"/>
</dbReference>
<dbReference type="GO" id="GO:0140673">
    <property type="term" value="P:transcription elongation-coupled chromatin remodeling"/>
    <property type="evidence" value="ECO:0007669"/>
    <property type="project" value="InterPro"/>
</dbReference>
<evidence type="ECO:0000259" key="13">
    <source>
        <dbReference type="PROSITE" id="PS50001"/>
    </source>
</evidence>
<keyword evidence="16" id="KW-1185">Reference proteome</keyword>
<evidence type="ECO:0000256" key="12">
    <source>
        <dbReference type="SAM" id="MobiDB-lite"/>
    </source>
</evidence>
<dbReference type="PIRSF" id="PIRSF036947">
    <property type="entry name" value="Spt6"/>
    <property type="match status" value="1"/>
</dbReference>
<dbReference type="PROSITE" id="PS50126">
    <property type="entry name" value="S1"/>
    <property type="match status" value="1"/>
</dbReference>
<dbReference type="Pfam" id="PF22706">
    <property type="entry name" value="Tex_central_region"/>
    <property type="match status" value="1"/>
</dbReference>
<evidence type="ECO:0000256" key="9">
    <source>
        <dbReference type="ARBA" id="ARBA00093389"/>
    </source>
</evidence>
<comment type="function">
    <text evidence="10">Plays a role in maintenance of chromatin structure during RNA polymerase II transcription elongation thereby repressing transcription initiation from cryptic promoters. Mediates the reassembly of nucleosomes onto the promoters of at least a selected set of genes during repression; the nucleosome reassembly is essential for transcriptional repression.</text>
</comment>
<dbReference type="InterPro" id="IPR035019">
    <property type="entry name" value="Spt6_SH2_N"/>
</dbReference>
<dbReference type="InterPro" id="IPR012337">
    <property type="entry name" value="RNaseH-like_sf"/>
</dbReference>
<dbReference type="EMBL" id="BQFW01000005">
    <property type="protein sequence ID" value="GJJ71370.1"/>
    <property type="molecule type" value="Genomic_DNA"/>
</dbReference>
<evidence type="ECO:0000256" key="2">
    <source>
        <dbReference type="ARBA" id="ARBA00004286"/>
    </source>
</evidence>
<comment type="subcellular location">
    <subcellularLocation>
        <location evidence="2">Chromosome</location>
    </subcellularLocation>
    <subcellularLocation>
        <location evidence="1 10">Nucleus</location>
    </subcellularLocation>
</comment>
<dbReference type="PANTHER" id="PTHR10145">
    <property type="entry name" value="TRANSCRIPTION ELONGATION FACTOR SPT6"/>
    <property type="match status" value="1"/>
</dbReference>
<keyword evidence="5" id="KW-0158">Chromosome</keyword>
<comment type="similarity">
    <text evidence="3 10">Belongs to the SPT6 family.</text>
</comment>
<keyword evidence="15" id="KW-0251">Elongation factor</keyword>
<dbReference type="Gene3D" id="3.30.420.140">
    <property type="entry name" value="YqgF/RNase H-like domain"/>
    <property type="match status" value="1"/>
</dbReference>
<keyword evidence="6 11" id="KW-0727">SH2 domain</keyword>
<dbReference type="SUPFAM" id="SSF50249">
    <property type="entry name" value="Nucleic acid-binding proteins"/>
    <property type="match status" value="1"/>
</dbReference>
<dbReference type="Pfam" id="PF21710">
    <property type="entry name" value="Spt6_S1"/>
    <property type="match status" value="1"/>
</dbReference>
<keyword evidence="8 10" id="KW-0539">Nucleus</keyword>
<dbReference type="FunFam" id="1.10.10.2740:FF:000002">
    <property type="entry name" value="Transcription elongation factor Spt6"/>
    <property type="match status" value="1"/>
</dbReference>
<dbReference type="InterPro" id="IPR023323">
    <property type="entry name" value="Tex-like_dom_sf"/>
</dbReference>
<feature type="compositionally biased region" description="Acidic residues" evidence="12">
    <location>
        <begin position="11"/>
        <end position="36"/>
    </location>
</feature>
<dbReference type="FunFam" id="3.30.505.10:FF:000056">
    <property type="entry name" value="Transcription elongation factor Spt6"/>
    <property type="match status" value="1"/>
</dbReference>
<dbReference type="Pfam" id="PF14641">
    <property type="entry name" value="HTH_44"/>
    <property type="match status" value="1"/>
</dbReference>
<keyword evidence="7 10" id="KW-0804">Transcription</keyword>
<evidence type="ECO:0000256" key="1">
    <source>
        <dbReference type="ARBA" id="ARBA00004123"/>
    </source>
</evidence>
<dbReference type="InterPro" id="IPR037027">
    <property type="entry name" value="YqgF/RNaseH-like_dom_sf"/>
</dbReference>
<feature type="compositionally biased region" description="Gly residues" evidence="12">
    <location>
        <begin position="1440"/>
        <end position="1450"/>
    </location>
</feature>
<feature type="compositionally biased region" description="Acidic residues" evidence="12">
    <location>
        <begin position="76"/>
        <end position="86"/>
    </location>
</feature>
<organism evidence="15 16">
    <name type="scientific">Entomortierella parvispora</name>
    <dbReference type="NCBI Taxonomy" id="205924"/>
    <lineage>
        <taxon>Eukaryota</taxon>
        <taxon>Fungi</taxon>
        <taxon>Fungi incertae sedis</taxon>
        <taxon>Mucoromycota</taxon>
        <taxon>Mortierellomycotina</taxon>
        <taxon>Mortierellomycetes</taxon>
        <taxon>Mortierellales</taxon>
        <taxon>Mortierellaceae</taxon>
        <taxon>Entomortierella</taxon>
    </lineage>
</organism>
<dbReference type="Pfam" id="PF14633">
    <property type="entry name" value="SH2_2"/>
    <property type="match status" value="1"/>
</dbReference>
<evidence type="ECO:0000256" key="5">
    <source>
        <dbReference type="ARBA" id="ARBA00022454"/>
    </source>
</evidence>
<dbReference type="GO" id="GO:0003677">
    <property type="term" value="F:DNA binding"/>
    <property type="evidence" value="ECO:0007669"/>
    <property type="project" value="InterPro"/>
</dbReference>
<dbReference type="SMART" id="SM00732">
    <property type="entry name" value="YqgFc"/>
    <property type="match status" value="1"/>
</dbReference>
<dbReference type="Pfam" id="PF14639">
    <property type="entry name" value="YqgF"/>
    <property type="match status" value="1"/>
</dbReference>
<dbReference type="InterPro" id="IPR035420">
    <property type="entry name" value="Spt6_SH2"/>
</dbReference>
<dbReference type="Gene3D" id="1.10.3500.10">
    <property type="entry name" value="Tex N-terminal region-like"/>
    <property type="match status" value="1"/>
</dbReference>
<dbReference type="GO" id="GO:0034728">
    <property type="term" value="P:nucleosome organization"/>
    <property type="evidence" value="ECO:0007669"/>
    <property type="project" value="TreeGrafter"/>
</dbReference>
<dbReference type="GO" id="GO:0008023">
    <property type="term" value="C:transcription elongation factor complex"/>
    <property type="evidence" value="ECO:0007669"/>
    <property type="project" value="TreeGrafter"/>
</dbReference>
<evidence type="ECO:0000256" key="8">
    <source>
        <dbReference type="ARBA" id="ARBA00023242"/>
    </source>
</evidence>
<dbReference type="Pfam" id="PF14635">
    <property type="entry name" value="HHH_7"/>
    <property type="match status" value="1"/>
</dbReference>
<dbReference type="SUPFAM" id="SSF47781">
    <property type="entry name" value="RuvA domain 2-like"/>
    <property type="match status" value="2"/>
</dbReference>
<dbReference type="InterPro" id="IPR023319">
    <property type="entry name" value="Tex-like_HTH_dom_sf"/>
</dbReference>
<dbReference type="InterPro" id="IPR012340">
    <property type="entry name" value="NA-bd_OB-fold"/>
</dbReference>
<dbReference type="InterPro" id="IPR028083">
    <property type="entry name" value="Spt6_acidic_N_dom"/>
</dbReference>
<dbReference type="Proteomes" id="UP000827284">
    <property type="component" value="Unassembled WGS sequence"/>
</dbReference>
<protein>
    <recommendedName>
        <fullName evidence="4 10">Transcription elongation factor Spt6</fullName>
    </recommendedName>
</protein>
<dbReference type="CDD" id="cd09918">
    <property type="entry name" value="SH2_Nterm_SPT6_like"/>
    <property type="match status" value="1"/>
</dbReference>
<dbReference type="InterPro" id="IPR042066">
    <property type="entry name" value="Spt6_death-like"/>
</dbReference>
<dbReference type="PANTHER" id="PTHR10145:SF6">
    <property type="entry name" value="TRANSCRIPTION ELONGATION FACTOR SPT6"/>
    <property type="match status" value="1"/>
</dbReference>
<reference evidence="15" key="2">
    <citation type="journal article" date="2022" name="Microbiol. Resour. Announc.">
        <title>Whole-Genome Sequence of Entomortierella parvispora E1425, a Mucoromycotan Fungus Associated with Burkholderiaceae-Related Endosymbiotic Bacteria.</title>
        <authorList>
            <person name="Herlambang A."/>
            <person name="Guo Y."/>
            <person name="Takashima Y."/>
            <person name="Narisawa K."/>
            <person name="Ohta H."/>
            <person name="Nishizawa T."/>
        </authorList>
    </citation>
    <scope>NUCLEOTIDE SEQUENCE</scope>
    <source>
        <strain evidence="15">E1425</strain>
    </source>
</reference>
<gene>
    <name evidence="15" type="ORF">EMPS_03720</name>
</gene>
<name>A0A9P3H791_9FUNG</name>
<dbReference type="GO" id="GO:0042393">
    <property type="term" value="F:histone binding"/>
    <property type="evidence" value="ECO:0007669"/>
    <property type="project" value="TreeGrafter"/>
</dbReference>
<dbReference type="InterPro" id="IPR028231">
    <property type="entry name" value="Spt6_YqgF"/>
</dbReference>
<feature type="domain" description="S1 motif" evidence="14">
    <location>
        <begin position="1030"/>
        <end position="1099"/>
    </location>
</feature>
<evidence type="ECO:0000259" key="14">
    <source>
        <dbReference type="PROSITE" id="PS50126"/>
    </source>
</evidence>
<comment type="caution">
    <text evidence="15">The sequence shown here is derived from an EMBL/GenBank/DDBJ whole genome shotgun (WGS) entry which is preliminary data.</text>
</comment>
<dbReference type="InterPro" id="IPR049540">
    <property type="entry name" value="Spt6-like_S1"/>
</dbReference>
<feature type="region of interest" description="Disordered" evidence="12">
    <location>
        <begin position="1405"/>
        <end position="1512"/>
    </location>
</feature>
<feature type="region of interest" description="Disordered" evidence="12">
    <location>
        <begin position="1333"/>
        <end position="1390"/>
    </location>
</feature>
<dbReference type="SUPFAM" id="SSF55550">
    <property type="entry name" value="SH2 domain"/>
    <property type="match status" value="1"/>
</dbReference>
<proteinExistence type="inferred from homology"/>
<evidence type="ECO:0000256" key="4">
    <source>
        <dbReference type="ARBA" id="ARBA00020248"/>
    </source>
</evidence>
<evidence type="ECO:0000256" key="7">
    <source>
        <dbReference type="ARBA" id="ARBA00023163"/>
    </source>
</evidence>
<dbReference type="InterPro" id="IPR017072">
    <property type="entry name" value="TF_Spt6"/>
</dbReference>
<feature type="compositionally biased region" description="Acidic residues" evidence="12">
    <location>
        <begin position="145"/>
        <end position="162"/>
    </location>
</feature>
<dbReference type="OrthoDB" id="995477at2759"/>
<dbReference type="Gene3D" id="1.10.150.850">
    <property type="entry name" value="Spt6, helix-hairpin-helix domain"/>
    <property type="match status" value="1"/>
</dbReference>
<dbReference type="GO" id="GO:0003746">
    <property type="term" value="F:translation elongation factor activity"/>
    <property type="evidence" value="ECO:0007669"/>
    <property type="project" value="UniProtKB-KW"/>
</dbReference>
<dbReference type="SUPFAM" id="SSF53098">
    <property type="entry name" value="Ribonuclease H-like"/>
    <property type="match status" value="1"/>
</dbReference>
<evidence type="ECO:0000256" key="6">
    <source>
        <dbReference type="ARBA" id="ARBA00022999"/>
    </source>
</evidence>
<feature type="compositionally biased region" description="Basic and acidic residues" evidence="12">
    <location>
        <begin position="1"/>
        <end position="10"/>
    </location>
</feature>